<reference evidence="3 4" key="1">
    <citation type="journal article" date="2011" name="Stand. Genomic Sci.">
        <title>Complete genome sequence of Parvibaculum lavamentivorans type strain (DS-1(T)).</title>
        <authorList>
            <person name="Schleheck D."/>
            <person name="Weiss M."/>
            <person name="Pitluck S."/>
            <person name="Bruce D."/>
            <person name="Land M.L."/>
            <person name="Han S."/>
            <person name="Saunders E."/>
            <person name="Tapia R."/>
            <person name="Detter C."/>
            <person name="Brettin T."/>
            <person name="Han J."/>
            <person name="Woyke T."/>
            <person name="Goodwin L."/>
            <person name="Pennacchio L."/>
            <person name="Nolan M."/>
            <person name="Cook A.M."/>
            <person name="Kjelleberg S."/>
            <person name="Thomas T."/>
        </authorList>
    </citation>
    <scope>NUCLEOTIDE SEQUENCE [LARGE SCALE GENOMIC DNA]</scope>
    <source>
        <strain evidence="4">DS-1 / DSM 13023 / NCIMB 13966</strain>
    </source>
</reference>
<sequence>MSDISQATIESTDLRYPLDKRVPEPAEMLEVAKGIWWVRMPLPFQLDHINLWLLEDGEGWTVVDTGVASDEVKALWREVFKTGLRGKPITGLVVTHLHPDHVGLAGWFTRKWGIELRMSRTDFLMCKTLVLDTGRDAPQEALDFYRAAGFSERGVESYRKRFGGFGERVSRMPDIFRRLREGDELKIGGRTWRAVVGSGHAPEHICLYCEEAKILISGDQVLPRISSNVSVHPTEAYENPLEDWIDSCKRLRATLPEDLLVLPAHNEPFYGLHTRLTQLIDGHEDGLAKLHALLETPKRAIDVFPALFKRKIGPEVFFMATGESLAHLNCLIGRGLATLSRDEKGVDWYRQA</sequence>
<dbReference type="HOGENOM" id="CLU_048478_0_1_5"/>
<gene>
    <name evidence="3" type="ordered locus">Plav_0777</name>
</gene>
<dbReference type="InterPro" id="IPR036388">
    <property type="entry name" value="WH-like_DNA-bd_sf"/>
</dbReference>
<dbReference type="AlphaFoldDB" id="A7HR67"/>
<dbReference type="SUPFAM" id="SSF56281">
    <property type="entry name" value="Metallo-hydrolase/oxidoreductase"/>
    <property type="match status" value="1"/>
</dbReference>
<dbReference type="Gene3D" id="1.10.10.10">
    <property type="entry name" value="Winged helix-like DNA-binding domain superfamily/Winged helix DNA-binding domain"/>
    <property type="match status" value="1"/>
</dbReference>
<feature type="domain" description="Ig-like" evidence="2">
    <location>
        <begin position="305"/>
        <end position="352"/>
    </location>
</feature>
<accession>A7HR67</accession>
<dbReference type="eggNOG" id="COG0491">
    <property type="taxonomic scope" value="Bacteria"/>
</dbReference>
<dbReference type="KEGG" id="pla:Plav_0777"/>
<dbReference type="GO" id="GO:0017001">
    <property type="term" value="P:antibiotic catabolic process"/>
    <property type="evidence" value="ECO:0007669"/>
    <property type="project" value="UniProtKB-ARBA"/>
</dbReference>
<organism evidence="3 4">
    <name type="scientific">Parvibaculum lavamentivorans (strain DS-1 / DSM 13023 / NCIMB 13966)</name>
    <dbReference type="NCBI Taxonomy" id="402881"/>
    <lineage>
        <taxon>Bacteria</taxon>
        <taxon>Pseudomonadati</taxon>
        <taxon>Pseudomonadota</taxon>
        <taxon>Alphaproteobacteria</taxon>
        <taxon>Hyphomicrobiales</taxon>
        <taxon>Parvibaculaceae</taxon>
        <taxon>Parvibaculum</taxon>
    </lineage>
</organism>
<dbReference type="OrthoDB" id="2971563at2"/>
<dbReference type="Pfam" id="PF00753">
    <property type="entry name" value="Lactamase_B"/>
    <property type="match status" value="1"/>
</dbReference>
<dbReference type="RefSeq" id="WP_012109650.1">
    <property type="nucleotide sequence ID" value="NC_009719.1"/>
</dbReference>
<evidence type="ECO:0000313" key="4">
    <source>
        <dbReference type="Proteomes" id="UP000006377"/>
    </source>
</evidence>
<dbReference type="STRING" id="402881.Plav_0777"/>
<dbReference type="Gene3D" id="3.60.15.10">
    <property type="entry name" value="Ribonuclease Z/Hydroxyacylglutathione hydrolase-like"/>
    <property type="match status" value="1"/>
</dbReference>
<dbReference type="InterPro" id="IPR036866">
    <property type="entry name" value="RibonucZ/Hydroxyglut_hydro"/>
</dbReference>
<dbReference type="PROSITE" id="PS50835">
    <property type="entry name" value="IG_LIKE"/>
    <property type="match status" value="1"/>
</dbReference>
<name>A7HR67_PARL1</name>
<dbReference type="EMBL" id="CP000774">
    <property type="protein sequence ID" value="ABS62400.1"/>
    <property type="molecule type" value="Genomic_DNA"/>
</dbReference>
<dbReference type="InterPro" id="IPR048933">
    <property type="entry name" value="B_lactamase-like_C"/>
</dbReference>
<keyword evidence="4" id="KW-1185">Reference proteome</keyword>
<dbReference type="PANTHER" id="PTHR42951">
    <property type="entry name" value="METALLO-BETA-LACTAMASE DOMAIN-CONTAINING"/>
    <property type="match status" value="1"/>
</dbReference>
<dbReference type="InterPro" id="IPR001279">
    <property type="entry name" value="Metallo-B-lactamas"/>
</dbReference>
<dbReference type="PANTHER" id="PTHR42951:SF4">
    <property type="entry name" value="ACYL-COENZYME A THIOESTERASE MBLAC2"/>
    <property type="match status" value="1"/>
</dbReference>
<dbReference type="SMART" id="SM00849">
    <property type="entry name" value="Lactamase_B"/>
    <property type="match status" value="1"/>
</dbReference>
<proteinExistence type="inferred from homology"/>
<dbReference type="InterPro" id="IPR007110">
    <property type="entry name" value="Ig-like_dom"/>
</dbReference>
<evidence type="ECO:0000313" key="3">
    <source>
        <dbReference type="EMBL" id="ABS62400.1"/>
    </source>
</evidence>
<comment type="similarity">
    <text evidence="1">Belongs to the metallo-beta-lactamase superfamily. Class-B beta-lactamase family.</text>
</comment>
<dbReference type="Proteomes" id="UP000006377">
    <property type="component" value="Chromosome"/>
</dbReference>
<protein>
    <submittedName>
        <fullName evidence="3">Beta-lactamase domain protein</fullName>
    </submittedName>
</protein>
<evidence type="ECO:0000259" key="2">
    <source>
        <dbReference type="PROSITE" id="PS50835"/>
    </source>
</evidence>
<dbReference type="InterPro" id="IPR050855">
    <property type="entry name" value="NDM-1-like"/>
</dbReference>
<dbReference type="Pfam" id="PF21221">
    <property type="entry name" value="B_lactamase-like_C"/>
    <property type="match status" value="1"/>
</dbReference>
<evidence type="ECO:0000256" key="1">
    <source>
        <dbReference type="ARBA" id="ARBA00005250"/>
    </source>
</evidence>